<dbReference type="InterPro" id="IPR011013">
    <property type="entry name" value="Gal_mutarotase_sf_dom"/>
</dbReference>
<dbReference type="CDD" id="cd09024">
    <property type="entry name" value="Aldose_epim_lacX"/>
    <property type="match status" value="1"/>
</dbReference>
<organism evidence="1 2">
    <name type="scientific">Anaerostipes caccae (strain DSM 14662 / CCUG 47493 / JCM 13470 / NCIMB 13811 / L1-92)</name>
    <dbReference type="NCBI Taxonomy" id="411490"/>
    <lineage>
        <taxon>Bacteria</taxon>
        <taxon>Bacillati</taxon>
        <taxon>Bacillota</taxon>
        <taxon>Clostridia</taxon>
        <taxon>Lachnospirales</taxon>
        <taxon>Lachnospiraceae</taxon>
        <taxon>Anaerostipes</taxon>
    </lineage>
</organism>
<evidence type="ECO:0000313" key="2">
    <source>
        <dbReference type="Proteomes" id="UP000004935"/>
    </source>
</evidence>
<dbReference type="EMBL" id="ABAX03000039">
    <property type="protein sequence ID" value="EDR95790.1"/>
    <property type="molecule type" value="Genomic_DNA"/>
</dbReference>
<dbReference type="InterPro" id="IPR014718">
    <property type="entry name" value="GH-type_carb-bd"/>
</dbReference>
<dbReference type="Gene3D" id="2.70.98.10">
    <property type="match status" value="1"/>
</dbReference>
<sequence>MDVLRTIKYNILKGYLFIFVQQKERNMSSYQVKNDVLSVSVDTSGAGLTSIKDKTGLEYLWQGNPDYWSGQAPILFPICGSLRNEKAKIGDNKFCSMGRHGIARRCEFTLRHLDIDSISLFLRADAETMKSFPYDFELEMTYRIKDKTVIVEHTVTNHDSEVMPYFVGGHPAFHCPLNDGEAFEDYIIEFEKPETAGCPVLTEDGLVNTSNRKTFLENESSFGVKHELFYDDALIFDTLASRSASLMHKETGKGIRVDFEDFDYLGIWSSANDGPFVAIEPWSGTSTCSDEDDIFEHKRGVRMLAPGQSETLAYTISVL</sequence>
<proteinExistence type="predicted"/>
<dbReference type="GO" id="GO:0016853">
    <property type="term" value="F:isomerase activity"/>
    <property type="evidence" value="ECO:0007669"/>
    <property type="project" value="InterPro"/>
</dbReference>
<keyword evidence="2" id="KW-1185">Reference proteome</keyword>
<reference evidence="1" key="1">
    <citation type="submission" date="2007-11" db="EMBL/GenBank/DDBJ databases">
        <authorList>
            <person name="Fulton L."/>
            <person name="Clifton S."/>
            <person name="Fulton B."/>
            <person name="Xu J."/>
            <person name="Minx P."/>
            <person name="Pepin K.H."/>
            <person name="Johnson M."/>
            <person name="Thiruvilangam P."/>
            <person name="Bhonagiri V."/>
            <person name="Nash W.E."/>
            <person name="Mardis E.R."/>
            <person name="Wilson R.K."/>
        </authorList>
    </citation>
    <scope>NUCLEOTIDE SEQUENCE [LARGE SCALE GENOMIC DNA]</scope>
    <source>
        <strain evidence="1">DSM 14662</strain>
    </source>
</reference>
<dbReference type="InterPro" id="IPR008183">
    <property type="entry name" value="Aldose_1/G6P_1-epimerase"/>
</dbReference>
<dbReference type="HOGENOM" id="CLU_057834_1_0_9"/>
<name>B0MJK8_ANACD</name>
<dbReference type="SUPFAM" id="SSF74650">
    <property type="entry name" value="Galactose mutarotase-like"/>
    <property type="match status" value="1"/>
</dbReference>
<dbReference type="AlphaFoldDB" id="B0MJK8"/>
<evidence type="ECO:0000313" key="1">
    <source>
        <dbReference type="EMBL" id="EDR95790.1"/>
    </source>
</evidence>
<dbReference type="InterPro" id="IPR037481">
    <property type="entry name" value="LacX"/>
</dbReference>
<protein>
    <submittedName>
        <fullName evidence="1">Aldose 1-epimerase</fullName>
    </submittedName>
</protein>
<gene>
    <name evidence="1" type="ORF">ANACAC_03820</name>
</gene>
<comment type="caution">
    <text evidence="1">The sequence shown here is derived from an EMBL/GenBank/DDBJ whole genome shotgun (WGS) entry which is preliminary data.</text>
</comment>
<dbReference type="GO" id="GO:0030246">
    <property type="term" value="F:carbohydrate binding"/>
    <property type="evidence" value="ECO:0007669"/>
    <property type="project" value="InterPro"/>
</dbReference>
<dbReference type="Pfam" id="PF01263">
    <property type="entry name" value="Aldose_epim"/>
    <property type="match status" value="1"/>
</dbReference>
<reference evidence="1" key="2">
    <citation type="submission" date="2013-11" db="EMBL/GenBank/DDBJ databases">
        <title>Draft genome sequence of Anaerostipes caccae (DSM 14662).</title>
        <authorList>
            <person name="Sudarsanam P."/>
            <person name="Ley R."/>
            <person name="Guruge J."/>
            <person name="Turnbaugh P.J."/>
            <person name="Mahowald M."/>
            <person name="Liep D."/>
            <person name="Gordon J."/>
        </authorList>
    </citation>
    <scope>NUCLEOTIDE SEQUENCE</scope>
    <source>
        <strain evidence="1">DSM 14662</strain>
    </source>
</reference>
<accession>B0MJK8</accession>
<dbReference type="STRING" id="411490.ANACAC_03820"/>
<dbReference type="GO" id="GO:0005975">
    <property type="term" value="P:carbohydrate metabolic process"/>
    <property type="evidence" value="ECO:0007669"/>
    <property type="project" value="InterPro"/>
</dbReference>
<dbReference type="Proteomes" id="UP000004935">
    <property type="component" value="Unassembled WGS sequence"/>
</dbReference>
<dbReference type="eggNOG" id="COG2017">
    <property type="taxonomic scope" value="Bacteria"/>
</dbReference>